<dbReference type="OrthoDB" id="3438340at2759"/>
<dbReference type="InterPro" id="IPR021641">
    <property type="entry name" value="DUF3245"/>
</dbReference>
<feature type="compositionally biased region" description="Basic and acidic residues" evidence="1">
    <location>
        <begin position="76"/>
        <end position="102"/>
    </location>
</feature>
<reference evidence="2" key="1">
    <citation type="journal article" date="2020" name="Stud. Mycol.">
        <title>101 Dothideomycetes genomes: a test case for predicting lifestyles and emergence of pathogens.</title>
        <authorList>
            <person name="Haridas S."/>
            <person name="Albert R."/>
            <person name="Binder M."/>
            <person name="Bloem J."/>
            <person name="Labutti K."/>
            <person name="Salamov A."/>
            <person name="Andreopoulos B."/>
            <person name="Baker S."/>
            <person name="Barry K."/>
            <person name="Bills G."/>
            <person name="Bluhm B."/>
            <person name="Cannon C."/>
            <person name="Castanera R."/>
            <person name="Culley D."/>
            <person name="Daum C."/>
            <person name="Ezra D."/>
            <person name="Gonzalez J."/>
            <person name="Henrissat B."/>
            <person name="Kuo A."/>
            <person name="Liang C."/>
            <person name="Lipzen A."/>
            <person name="Lutzoni F."/>
            <person name="Magnuson J."/>
            <person name="Mondo S."/>
            <person name="Nolan M."/>
            <person name="Ohm R."/>
            <person name="Pangilinan J."/>
            <person name="Park H.-J."/>
            <person name="Ramirez L."/>
            <person name="Alfaro M."/>
            <person name="Sun H."/>
            <person name="Tritt A."/>
            <person name="Yoshinaga Y."/>
            <person name="Zwiers L.-H."/>
            <person name="Turgeon B."/>
            <person name="Goodwin S."/>
            <person name="Spatafora J."/>
            <person name="Crous P."/>
            <person name="Grigoriev I."/>
        </authorList>
    </citation>
    <scope>NUCLEOTIDE SEQUENCE</scope>
    <source>
        <strain evidence="2">ATCC 36951</strain>
    </source>
</reference>
<dbReference type="GeneID" id="54560259"/>
<accession>A0A6A6CI10</accession>
<dbReference type="AlphaFoldDB" id="A0A6A6CI10"/>
<protein>
    <submittedName>
        <fullName evidence="2">Uncharacterized protein</fullName>
    </submittedName>
</protein>
<feature type="compositionally biased region" description="Basic and acidic residues" evidence="1">
    <location>
        <begin position="177"/>
        <end position="199"/>
    </location>
</feature>
<dbReference type="Pfam" id="PF11595">
    <property type="entry name" value="DUF3245"/>
    <property type="match status" value="1"/>
</dbReference>
<evidence type="ECO:0000313" key="2">
    <source>
        <dbReference type="EMBL" id="KAF2165592.1"/>
    </source>
</evidence>
<evidence type="ECO:0000313" key="3">
    <source>
        <dbReference type="Proteomes" id="UP000799537"/>
    </source>
</evidence>
<feature type="compositionally biased region" description="Polar residues" evidence="1">
    <location>
        <begin position="29"/>
        <end position="38"/>
    </location>
</feature>
<feature type="compositionally biased region" description="Basic residues" evidence="1">
    <location>
        <begin position="218"/>
        <end position="227"/>
    </location>
</feature>
<dbReference type="RefSeq" id="XP_033666481.1">
    <property type="nucleotide sequence ID" value="XM_033806987.1"/>
</dbReference>
<keyword evidence="3" id="KW-1185">Reference proteome</keyword>
<sequence>MVDQIPESEIWASRSNVLFARSQRVLQSWIPSNQSNNQQDEDDESDFKGTRDAAGVGAVNQDEDSELDGILRRKRTDNDKLLEHLIGKKAAEARRKSQRADAGKSMSLSKHAAPKPITSTSGKVRVASRAQDSEDEEEEMGRAATFTSKQRRDAKTPAYATAGGQADVEVDADAEPPDPREELATVKELVKQDEEQDTKPKRRKVGSYLDEVLAQSGKKGKKKKKKTKGGEGG</sequence>
<dbReference type="Proteomes" id="UP000799537">
    <property type="component" value="Unassembled WGS sequence"/>
</dbReference>
<gene>
    <name evidence="2" type="ORF">M409DRAFT_23885</name>
</gene>
<name>A0A6A6CI10_ZASCE</name>
<organism evidence="2 3">
    <name type="scientific">Zasmidium cellare ATCC 36951</name>
    <dbReference type="NCBI Taxonomy" id="1080233"/>
    <lineage>
        <taxon>Eukaryota</taxon>
        <taxon>Fungi</taxon>
        <taxon>Dikarya</taxon>
        <taxon>Ascomycota</taxon>
        <taxon>Pezizomycotina</taxon>
        <taxon>Dothideomycetes</taxon>
        <taxon>Dothideomycetidae</taxon>
        <taxon>Mycosphaerellales</taxon>
        <taxon>Mycosphaerellaceae</taxon>
        <taxon>Zasmidium</taxon>
    </lineage>
</organism>
<feature type="region of interest" description="Disordered" evidence="1">
    <location>
        <begin position="29"/>
        <end position="233"/>
    </location>
</feature>
<dbReference type="EMBL" id="ML993599">
    <property type="protein sequence ID" value="KAF2165592.1"/>
    <property type="molecule type" value="Genomic_DNA"/>
</dbReference>
<evidence type="ECO:0000256" key="1">
    <source>
        <dbReference type="SAM" id="MobiDB-lite"/>
    </source>
</evidence>
<proteinExistence type="predicted"/>